<dbReference type="EMBL" id="FODH01000005">
    <property type="protein sequence ID" value="SEO19665.1"/>
    <property type="molecule type" value="Genomic_DNA"/>
</dbReference>
<gene>
    <name evidence="11" type="primary">cobD</name>
    <name evidence="11" type="ORF">KP014_12715</name>
    <name evidence="12" type="ORF">SAMN04487895_105354</name>
</gene>
<reference evidence="12 13" key="1">
    <citation type="submission" date="2016-10" db="EMBL/GenBank/DDBJ databases">
        <authorList>
            <person name="de Groot N.N."/>
        </authorList>
    </citation>
    <scope>NUCLEOTIDE SEQUENCE [LARGE SCALE GENOMIC DNA]</scope>
    <source>
        <strain evidence="12 13">CGMCC 1.10238</strain>
    </source>
</reference>
<evidence type="ECO:0000256" key="2">
    <source>
        <dbReference type="ARBA" id="ARBA00003444"/>
    </source>
</evidence>
<keyword evidence="6" id="KW-0663">Pyridoxal phosphate</keyword>
<dbReference type="Pfam" id="PF00155">
    <property type="entry name" value="Aminotran_1_2"/>
    <property type="match status" value="1"/>
</dbReference>
<accession>A0A1H8MQJ6</accession>
<comment type="pathway">
    <text evidence="3">Cofactor biosynthesis; adenosylcobalamin biosynthesis.</text>
</comment>
<comment type="catalytic activity">
    <reaction evidence="9">
        <text>O-phospho-L-threonine + H(+) = (R)-1-aminopropan-2-yl phosphate + CO2</text>
        <dbReference type="Rhea" id="RHEA:11492"/>
        <dbReference type="ChEBI" id="CHEBI:15378"/>
        <dbReference type="ChEBI" id="CHEBI:16526"/>
        <dbReference type="ChEBI" id="CHEBI:58563"/>
        <dbReference type="ChEBI" id="CHEBI:58675"/>
        <dbReference type="EC" id="4.1.1.81"/>
    </reaction>
</comment>
<dbReference type="InterPro" id="IPR004839">
    <property type="entry name" value="Aminotransferase_I/II_large"/>
</dbReference>
<evidence type="ECO:0000256" key="7">
    <source>
        <dbReference type="ARBA" id="ARBA00023239"/>
    </source>
</evidence>
<dbReference type="PROSITE" id="PS00105">
    <property type="entry name" value="AA_TRANSFER_CLASS_1"/>
    <property type="match status" value="1"/>
</dbReference>
<dbReference type="InterPro" id="IPR015422">
    <property type="entry name" value="PyrdxlP-dep_Trfase_small"/>
</dbReference>
<evidence type="ECO:0000313" key="11">
    <source>
        <dbReference type="EMBL" id="QWU17911.1"/>
    </source>
</evidence>
<comment type="cofactor">
    <cofactor evidence="1">
        <name>pyridoxal 5'-phosphate</name>
        <dbReference type="ChEBI" id="CHEBI:597326"/>
    </cofactor>
</comment>
<dbReference type="AlphaFoldDB" id="A0A1H8MQJ6"/>
<evidence type="ECO:0000259" key="10">
    <source>
        <dbReference type="Pfam" id="PF00155"/>
    </source>
</evidence>
<dbReference type="Gene3D" id="3.90.1150.10">
    <property type="entry name" value="Aspartate Aminotransferase, domain 1"/>
    <property type="match status" value="1"/>
</dbReference>
<protein>
    <recommendedName>
        <fullName evidence="4">threonine-phosphate decarboxylase</fullName>
        <ecNumber evidence="4">4.1.1.81</ecNumber>
    </recommendedName>
    <alternativeName>
        <fullName evidence="8">L-threonine-O-3-phosphate decarboxylase</fullName>
    </alternativeName>
</protein>
<dbReference type="InterPro" id="IPR005860">
    <property type="entry name" value="CobD"/>
</dbReference>
<evidence type="ECO:0000256" key="8">
    <source>
        <dbReference type="ARBA" id="ARBA00029996"/>
    </source>
</evidence>
<proteinExistence type="predicted"/>
<dbReference type="InterPro" id="IPR004838">
    <property type="entry name" value="NHTrfase_class1_PyrdxlP-BS"/>
</dbReference>
<dbReference type="PANTHER" id="PTHR42885">
    <property type="entry name" value="HISTIDINOL-PHOSPHATE AMINOTRANSFERASE-RELATED"/>
    <property type="match status" value="1"/>
</dbReference>
<keyword evidence="5" id="KW-0169">Cobalamin biosynthesis</keyword>
<dbReference type="UniPathway" id="UPA00148"/>
<dbReference type="Proteomes" id="UP000683429">
    <property type="component" value="Chromosome"/>
</dbReference>
<evidence type="ECO:0000256" key="1">
    <source>
        <dbReference type="ARBA" id="ARBA00001933"/>
    </source>
</evidence>
<dbReference type="STRING" id="1333845.SAMN04487895_105354"/>
<evidence type="ECO:0000313" key="12">
    <source>
        <dbReference type="EMBL" id="SEO19665.1"/>
    </source>
</evidence>
<dbReference type="GO" id="GO:0009236">
    <property type="term" value="P:cobalamin biosynthetic process"/>
    <property type="evidence" value="ECO:0007669"/>
    <property type="project" value="UniProtKB-UniPathway"/>
</dbReference>
<evidence type="ECO:0000256" key="9">
    <source>
        <dbReference type="ARBA" id="ARBA00048531"/>
    </source>
</evidence>
<evidence type="ECO:0000313" key="13">
    <source>
        <dbReference type="Proteomes" id="UP000198809"/>
    </source>
</evidence>
<dbReference type="GO" id="GO:0030170">
    <property type="term" value="F:pyridoxal phosphate binding"/>
    <property type="evidence" value="ECO:0007669"/>
    <property type="project" value="InterPro"/>
</dbReference>
<dbReference type="EC" id="4.1.1.81" evidence="4"/>
<reference evidence="11 14" key="2">
    <citation type="submission" date="2021-06" db="EMBL/GenBank/DDBJ databases">
        <title>Whole genome sequence of Paenibacillus sophorae DSM23020 for comparative genomics.</title>
        <authorList>
            <person name="Kim M.-J."/>
            <person name="Lee G."/>
            <person name="Shin J.-H."/>
        </authorList>
    </citation>
    <scope>NUCLEOTIDE SEQUENCE [LARGE SCALE GENOMIC DNA]</scope>
    <source>
        <strain evidence="11 14">DSM 23020</strain>
    </source>
</reference>
<dbReference type="EMBL" id="CP076607">
    <property type="protein sequence ID" value="QWU17911.1"/>
    <property type="molecule type" value="Genomic_DNA"/>
</dbReference>
<dbReference type="InterPro" id="IPR015424">
    <property type="entry name" value="PyrdxlP-dep_Trfase"/>
</dbReference>
<evidence type="ECO:0000256" key="6">
    <source>
        <dbReference type="ARBA" id="ARBA00022898"/>
    </source>
</evidence>
<dbReference type="GO" id="GO:0048472">
    <property type="term" value="F:threonine-phosphate decarboxylase activity"/>
    <property type="evidence" value="ECO:0007669"/>
    <property type="project" value="UniProtKB-EC"/>
</dbReference>
<dbReference type="Proteomes" id="UP000198809">
    <property type="component" value="Unassembled WGS sequence"/>
</dbReference>
<organism evidence="12 13">
    <name type="scientific">Paenibacillus sophorae</name>
    <dbReference type="NCBI Taxonomy" id="1333845"/>
    <lineage>
        <taxon>Bacteria</taxon>
        <taxon>Bacillati</taxon>
        <taxon>Bacillota</taxon>
        <taxon>Bacilli</taxon>
        <taxon>Bacillales</taxon>
        <taxon>Paenibacillaceae</taxon>
        <taxon>Paenibacillus</taxon>
    </lineage>
</organism>
<feature type="domain" description="Aminotransferase class I/classII large" evidence="10">
    <location>
        <begin position="24"/>
        <end position="355"/>
    </location>
</feature>
<evidence type="ECO:0000256" key="4">
    <source>
        <dbReference type="ARBA" id="ARBA00012285"/>
    </source>
</evidence>
<dbReference type="SUPFAM" id="SSF53383">
    <property type="entry name" value="PLP-dependent transferases"/>
    <property type="match status" value="1"/>
</dbReference>
<keyword evidence="7 11" id="KW-0456">Lyase</keyword>
<comment type="function">
    <text evidence="2">Decarboxylates L-threonine-O-3-phosphate to yield (R)-1-amino-2-propanol O-2-phosphate, the precursor for the linkage between the nucleotide loop and the corrin ring in cobalamin.</text>
</comment>
<keyword evidence="14" id="KW-1185">Reference proteome</keyword>
<evidence type="ECO:0000313" key="14">
    <source>
        <dbReference type="Proteomes" id="UP000683429"/>
    </source>
</evidence>
<evidence type="ECO:0000256" key="5">
    <source>
        <dbReference type="ARBA" id="ARBA00022573"/>
    </source>
</evidence>
<sequence>MLERNGHGGDLTTAVELFGVPAREMLDFSANINPLGPPPGLKDVLHKEWTGLVHYPDPESRELRTAISQKYNIEPASILVGNGAAEVIDLIVRGFKPGRVAVVDPAFLEYAEAALKAGAEVLSVPASADDGFAIPEEALLAACEEADLLFIGQPNNPTGQWLSREAVVRLADTAIAHNTILVLDEAFIDFFEDEKELSFIREAAFSRHVIVIRSMTKFYGIPGLRLGYAASHPDNISFIRKLQVPWSVNHLAQKAGVFALNQTEYETRTKRLVAVERAWLEEELKRIGCLPYPGKANFMLVRTAASGPDASELQLTLGRQGILIRGCTGFTGLDTRYFRIAVRTCMENERLIAALRNTLCNRQGAEGTDWTSR</sequence>
<dbReference type="InterPro" id="IPR015421">
    <property type="entry name" value="PyrdxlP-dep_Trfase_major"/>
</dbReference>
<dbReference type="PANTHER" id="PTHR42885:SF1">
    <property type="entry name" value="THREONINE-PHOSPHATE DECARBOXYLASE"/>
    <property type="match status" value="1"/>
</dbReference>
<dbReference type="OrthoDB" id="9813612at2"/>
<dbReference type="CDD" id="cd00609">
    <property type="entry name" value="AAT_like"/>
    <property type="match status" value="1"/>
</dbReference>
<dbReference type="Gene3D" id="3.40.640.10">
    <property type="entry name" value="Type I PLP-dependent aspartate aminotransferase-like (Major domain)"/>
    <property type="match status" value="1"/>
</dbReference>
<dbReference type="NCBIfam" id="TIGR01140">
    <property type="entry name" value="L_thr_O3P_dcar"/>
    <property type="match status" value="1"/>
</dbReference>
<evidence type="ECO:0000256" key="3">
    <source>
        <dbReference type="ARBA" id="ARBA00004953"/>
    </source>
</evidence>
<dbReference type="RefSeq" id="WP_090834117.1">
    <property type="nucleotide sequence ID" value="NZ_CP076607.1"/>
</dbReference>
<name>A0A1H8MQJ6_9BACL</name>